<comment type="caution">
    <text evidence="8">The sequence shown here is derived from an EMBL/GenBank/DDBJ whole genome shotgun (WGS) entry which is preliminary data.</text>
</comment>
<dbReference type="Gene3D" id="3.30.40.10">
    <property type="entry name" value="Zinc/RING finger domain, C3HC4 (zinc finger)"/>
    <property type="match status" value="1"/>
</dbReference>
<keyword evidence="3" id="KW-0862">Zinc</keyword>
<reference evidence="8 9" key="1">
    <citation type="submission" date="2016-09" db="EMBL/GenBank/DDBJ databases">
        <title>The draft genome of Dichanthelium oligosanthes: A C3 panicoid grass species.</title>
        <authorList>
            <person name="Studer A.J."/>
            <person name="Schnable J.C."/>
            <person name="Brutnell T.P."/>
        </authorList>
    </citation>
    <scope>NUCLEOTIDE SEQUENCE [LARGE SCALE GENOMIC DNA]</scope>
    <source>
        <strain evidence="9">cv. Kellogg 1175</strain>
        <tissue evidence="8">Leaf</tissue>
    </source>
</reference>
<evidence type="ECO:0000313" key="9">
    <source>
        <dbReference type="Proteomes" id="UP000095767"/>
    </source>
</evidence>
<dbReference type="SUPFAM" id="SSF49599">
    <property type="entry name" value="TRAF domain-like"/>
    <property type="match status" value="1"/>
</dbReference>
<name>A0A1E5WCR8_9POAL</name>
<proteinExistence type="predicted"/>
<keyword evidence="1" id="KW-0479">Metal-binding</keyword>
<gene>
    <name evidence="8" type="ORF">BAE44_0003755</name>
</gene>
<keyword evidence="9" id="KW-1185">Reference proteome</keyword>
<evidence type="ECO:0000313" key="8">
    <source>
        <dbReference type="EMBL" id="OEL35226.1"/>
    </source>
</evidence>
<dbReference type="Pfam" id="PF21361">
    <property type="entry name" value="Sina_ZnF"/>
    <property type="match status" value="1"/>
</dbReference>
<evidence type="ECO:0000256" key="2">
    <source>
        <dbReference type="ARBA" id="ARBA00022771"/>
    </source>
</evidence>
<dbReference type="PROSITE" id="PS51081">
    <property type="entry name" value="ZF_SIAH"/>
    <property type="match status" value="1"/>
</dbReference>
<protein>
    <recommendedName>
        <fullName evidence="7">SIAH-type domain-containing protein</fullName>
    </recommendedName>
</protein>
<dbReference type="EMBL" id="LWDX02012909">
    <property type="protein sequence ID" value="OEL35226.1"/>
    <property type="molecule type" value="Genomic_DNA"/>
</dbReference>
<dbReference type="PANTHER" id="PTHR46632:SF31">
    <property type="entry name" value="SIAH-TYPE DOMAIN-CONTAINING PROTEIN"/>
    <property type="match status" value="1"/>
</dbReference>
<feature type="domain" description="SIAH-type" evidence="7">
    <location>
        <begin position="143"/>
        <end position="201"/>
    </location>
</feature>
<dbReference type="PANTHER" id="PTHR46632">
    <property type="entry name" value="E3 UBIQUITIN-PROTEIN LIGASE SINA-LIKE 4"/>
    <property type="match status" value="1"/>
</dbReference>
<evidence type="ECO:0000256" key="4">
    <source>
        <dbReference type="ARBA" id="ARBA00024004"/>
    </source>
</evidence>
<dbReference type="OrthoDB" id="4788989at2759"/>
<dbReference type="AlphaFoldDB" id="A0A1E5WCR8"/>
<evidence type="ECO:0000256" key="3">
    <source>
        <dbReference type="ARBA" id="ARBA00022833"/>
    </source>
</evidence>
<evidence type="ECO:0000259" key="7">
    <source>
        <dbReference type="PROSITE" id="PS51081"/>
    </source>
</evidence>
<dbReference type="InterPro" id="IPR044286">
    <property type="entry name" value="SINL_plant"/>
</dbReference>
<feature type="region of interest" description="Disordered" evidence="6">
    <location>
        <begin position="1"/>
        <end position="72"/>
    </location>
</feature>
<dbReference type="InterPro" id="IPR013010">
    <property type="entry name" value="Znf_SIAH"/>
</dbReference>
<evidence type="ECO:0000256" key="6">
    <source>
        <dbReference type="SAM" id="MobiDB-lite"/>
    </source>
</evidence>
<organism evidence="8 9">
    <name type="scientific">Dichanthelium oligosanthes</name>
    <dbReference type="NCBI Taxonomy" id="888268"/>
    <lineage>
        <taxon>Eukaryota</taxon>
        <taxon>Viridiplantae</taxon>
        <taxon>Streptophyta</taxon>
        <taxon>Embryophyta</taxon>
        <taxon>Tracheophyta</taxon>
        <taxon>Spermatophyta</taxon>
        <taxon>Magnoliopsida</taxon>
        <taxon>Liliopsida</taxon>
        <taxon>Poales</taxon>
        <taxon>Poaceae</taxon>
        <taxon>PACMAD clade</taxon>
        <taxon>Panicoideae</taxon>
        <taxon>Panicodae</taxon>
        <taxon>Paniceae</taxon>
        <taxon>Dichantheliinae</taxon>
        <taxon>Dichanthelium</taxon>
    </lineage>
</organism>
<evidence type="ECO:0000256" key="1">
    <source>
        <dbReference type="ARBA" id="ARBA00022723"/>
    </source>
</evidence>
<accession>A0A1E5WCR8</accession>
<sequence>MAEDQRNKRPPAPSREGSRSSSKKKSKAPSATPRCPVSGAIVKQEPEEGEVAQGGRAAAAEQLANSPVELPRPRVNGSLEPRLLHCAVAECYRPLKPPIFKCEARHRLCGHCRGTGGEGHCRRCGLGTTFVHCGPNLDEFVGGFKVPCPFKSYGCTNAVVYHDTATHRAASTYAPCPCAVAGCAFTASPPMLRDHLATAHSWRLDALPGYGRPLRLRVPASGSQPHHRLLAVEGE</sequence>
<dbReference type="GO" id="GO:0008270">
    <property type="term" value="F:zinc ion binding"/>
    <property type="evidence" value="ECO:0007669"/>
    <property type="project" value="UniProtKB-KW"/>
</dbReference>
<dbReference type="InterPro" id="IPR013083">
    <property type="entry name" value="Znf_RING/FYVE/PHD"/>
</dbReference>
<keyword evidence="2 5" id="KW-0863">Zinc-finger</keyword>
<dbReference type="Proteomes" id="UP000095767">
    <property type="component" value="Unassembled WGS sequence"/>
</dbReference>
<comment type="function">
    <text evidence="4">E3 ubiquitin-protein ligase that mediates ubiquitination and subsequent proteasomal degradation of target proteins. E3 ubiquitin ligases accept ubiquitin from an E2 ubiquitin-conjugating enzyme in the form of a thioester and then directly transfers the ubiquitin to targeted substrates. It probably triggers the ubiquitin-mediated degradation of different substrates.</text>
</comment>
<dbReference type="STRING" id="888268.A0A1E5WCR8"/>
<evidence type="ECO:0000256" key="5">
    <source>
        <dbReference type="PROSITE-ProRule" id="PRU00455"/>
    </source>
</evidence>